<accession>A0A814K4A0</accession>
<keyword evidence="2" id="KW-1185">Reference proteome</keyword>
<evidence type="ECO:0000313" key="2">
    <source>
        <dbReference type="Proteomes" id="UP000663879"/>
    </source>
</evidence>
<dbReference type="EMBL" id="CAJNOC010005164">
    <property type="protein sequence ID" value="CAF1044298.1"/>
    <property type="molecule type" value="Genomic_DNA"/>
</dbReference>
<comment type="caution">
    <text evidence="1">The sequence shown here is derived from an EMBL/GenBank/DDBJ whole genome shotgun (WGS) entry which is preliminary data.</text>
</comment>
<gene>
    <name evidence="1" type="ORF">OXX778_LOCUS18506</name>
</gene>
<protein>
    <submittedName>
        <fullName evidence="1">Uncharacterized protein</fullName>
    </submittedName>
</protein>
<name>A0A814K4A0_9BILA</name>
<organism evidence="1 2">
    <name type="scientific">Brachionus calyciflorus</name>
    <dbReference type="NCBI Taxonomy" id="104777"/>
    <lineage>
        <taxon>Eukaryota</taxon>
        <taxon>Metazoa</taxon>
        <taxon>Spiralia</taxon>
        <taxon>Gnathifera</taxon>
        <taxon>Rotifera</taxon>
        <taxon>Eurotatoria</taxon>
        <taxon>Monogononta</taxon>
        <taxon>Pseudotrocha</taxon>
        <taxon>Ploima</taxon>
        <taxon>Brachionidae</taxon>
        <taxon>Brachionus</taxon>
    </lineage>
</organism>
<evidence type="ECO:0000313" key="1">
    <source>
        <dbReference type="EMBL" id="CAF1044298.1"/>
    </source>
</evidence>
<proteinExistence type="predicted"/>
<sequence>MLNNNNVIRIKGLFNYIDPNLFEKIKPKIISFVTEDCLSLFKDGGYWLNTFDLIQTPVTSNLFEISIETYKPMNLSDENLCYFKNVPTNRAYLISPSLNYFKFECTCSFAILFSTYLNLKNSSYNFRSYFTQLAYTKFQNKKCLNHSFLSECLDKVKLCDSKLSLKMSPDYNLIYLSLNIEFYDIILSQIIILFVNLDKVFVIVVNDNELVGDFDFGNEFLDRNTFINSMFIRLSRKIQYN</sequence>
<reference evidence="1" key="1">
    <citation type="submission" date="2021-02" db="EMBL/GenBank/DDBJ databases">
        <authorList>
            <person name="Nowell W R."/>
        </authorList>
    </citation>
    <scope>NUCLEOTIDE SEQUENCE</scope>
    <source>
        <strain evidence="1">Ploen Becks lab</strain>
    </source>
</reference>
<feature type="non-terminal residue" evidence="1">
    <location>
        <position position="1"/>
    </location>
</feature>
<dbReference type="Proteomes" id="UP000663879">
    <property type="component" value="Unassembled WGS sequence"/>
</dbReference>
<dbReference type="AlphaFoldDB" id="A0A814K4A0"/>